<dbReference type="InterPro" id="IPR034694">
    <property type="entry name" value="HPF_long/plastid"/>
</dbReference>
<gene>
    <name evidence="5" type="primary">raiA</name>
    <name evidence="2" type="synonym">hpf</name>
    <name evidence="5" type="ORF">LWF01_11165</name>
</gene>
<dbReference type="PANTHER" id="PTHR33231">
    <property type="entry name" value="30S RIBOSOMAL PROTEIN"/>
    <property type="match status" value="1"/>
</dbReference>
<dbReference type="InterPro" id="IPR050574">
    <property type="entry name" value="HPF/YfiA_ribosome-assoc"/>
</dbReference>
<dbReference type="Gene3D" id="3.30.505.50">
    <property type="entry name" value="Sigma 54 modulation/S30EA ribosomal protein, C-terminal domain"/>
    <property type="match status" value="1"/>
</dbReference>
<feature type="compositionally biased region" description="Basic and acidic residues" evidence="3">
    <location>
        <begin position="143"/>
        <end position="156"/>
    </location>
</feature>
<accession>A0ABY8QR23</accession>
<sequence length="237" mass="26407">MDIVVTGRNLAVPDRFRDHLNEKLAKVEQMAPRAQRIDVHVTHEKNPRQSDSSERVELTVWAKGPVIRAEAAASDKYAALDLSFGKLMERLRRSRDRKKVHRGRRRPQSVAEVVAELPPEAAIQEAPASETPAPAPPTPSTHVVKDTADGHHRPVDAEGDCPVLVREKVFPGQPISLDDALARMELVGHDFYLFVDSETSQPSVVYRRRGWSYGVITLDSDLEGHDEDDAPYAEQVG</sequence>
<dbReference type="NCBIfam" id="TIGR00741">
    <property type="entry name" value="yfiA"/>
    <property type="match status" value="1"/>
</dbReference>
<dbReference type="RefSeq" id="WP_349637471.1">
    <property type="nucleotide sequence ID" value="NZ_CP090958.1"/>
</dbReference>
<dbReference type="PANTHER" id="PTHR33231:SF1">
    <property type="entry name" value="30S RIBOSOMAL PROTEIN"/>
    <property type="match status" value="1"/>
</dbReference>
<evidence type="ECO:0000313" key="6">
    <source>
        <dbReference type="Proteomes" id="UP001209083"/>
    </source>
</evidence>
<evidence type="ECO:0000256" key="1">
    <source>
        <dbReference type="ARBA" id="ARBA00022845"/>
    </source>
</evidence>
<comment type="subunit">
    <text evidence="2">Interacts with 100S ribosomes.</text>
</comment>
<dbReference type="Pfam" id="PF02482">
    <property type="entry name" value="Ribosomal_S30AE"/>
    <property type="match status" value="1"/>
</dbReference>
<comment type="similarity">
    <text evidence="2">Belongs to the HPF/YfiA ribosome-associated protein family. Long HPF subfamily.</text>
</comment>
<evidence type="ECO:0000256" key="3">
    <source>
        <dbReference type="SAM" id="MobiDB-lite"/>
    </source>
</evidence>
<reference evidence="5 6" key="1">
    <citation type="submission" date="2023-05" db="EMBL/GenBank/DDBJ databases">
        <title>Lithophilousrod everest ZFBP1038 complete genpme.</title>
        <authorList>
            <person name="Tian M."/>
        </authorList>
    </citation>
    <scope>NUCLEOTIDE SEQUENCE [LARGE SCALE GENOMIC DNA]</scope>
    <source>
        <strain evidence="5 6">ZFBP1038</strain>
    </source>
</reference>
<comment type="function">
    <text evidence="2">Required for dimerization of active 70S ribosomes into 100S ribosomes in stationary phase; 100S ribosomes are translationally inactive and sometimes present during exponential growth.</text>
</comment>
<dbReference type="InterPro" id="IPR032528">
    <property type="entry name" value="Ribosom_S30AE_C"/>
</dbReference>
<protein>
    <recommendedName>
        <fullName evidence="2">Ribosome hibernation promoting factor</fullName>
        <shortName evidence="2">HPF</shortName>
    </recommendedName>
</protein>
<feature type="region of interest" description="Disordered" evidence="3">
    <location>
        <begin position="125"/>
        <end position="158"/>
    </location>
</feature>
<dbReference type="InterPro" id="IPR038416">
    <property type="entry name" value="Ribosom_S30AE_C_sf"/>
</dbReference>
<comment type="subcellular location">
    <subcellularLocation>
        <location evidence="2">Cytoplasm</location>
    </subcellularLocation>
</comment>
<proteinExistence type="inferred from homology"/>
<dbReference type="HAMAP" id="MF_00839">
    <property type="entry name" value="HPF"/>
    <property type="match status" value="1"/>
</dbReference>
<evidence type="ECO:0000256" key="2">
    <source>
        <dbReference type="HAMAP-Rule" id="MF_00839"/>
    </source>
</evidence>
<dbReference type="Proteomes" id="UP001209083">
    <property type="component" value="Chromosome"/>
</dbReference>
<dbReference type="InterPro" id="IPR003489">
    <property type="entry name" value="RHF/RaiA"/>
</dbReference>
<name>A0ABY8QR23_9MICO</name>
<keyword evidence="6" id="KW-1185">Reference proteome</keyword>
<dbReference type="Gene3D" id="3.30.160.100">
    <property type="entry name" value="Ribosome hibernation promotion factor-like"/>
    <property type="match status" value="1"/>
</dbReference>
<dbReference type="EMBL" id="CP090958">
    <property type="protein sequence ID" value="WGW10691.1"/>
    <property type="molecule type" value="Genomic_DNA"/>
</dbReference>
<feature type="domain" description="Sigma 54 modulation/S30EA ribosomal protein C-terminal" evidence="4">
    <location>
        <begin position="162"/>
        <end position="215"/>
    </location>
</feature>
<dbReference type="SUPFAM" id="SSF69754">
    <property type="entry name" value="Ribosome binding protein Y (YfiA homologue)"/>
    <property type="match status" value="1"/>
</dbReference>
<dbReference type="Pfam" id="PF16321">
    <property type="entry name" value="Ribosom_S30AE_C"/>
    <property type="match status" value="1"/>
</dbReference>
<keyword evidence="1 2" id="KW-0810">Translation regulation</keyword>
<dbReference type="InterPro" id="IPR036567">
    <property type="entry name" value="RHF-like"/>
</dbReference>
<evidence type="ECO:0000313" key="5">
    <source>
        <dbReference type="EMBL" id="WGW10691.1"/>
    </source>
</evidence>
<keyword evidence="2" id="KW-0963">Cytoplasm</keyword>
<evidence type="ECO:0000259" key="4">
    <source>
        <dbReference type="Pfam" id="PF16321"/>
    </source>
</evidence>
<organism evidence="5 6">
    <name type="scientific">Saxibacter everestensis</name>
    <dbReference type="NCBI Taxonomy" id="2909229"/>
    <lineage>
        <taxon>Bacteria</taxon>
        <taxon>Bacillati</taxon>
        <taxon>Actinomycetota</taxon>
        <taxon>Actinomycetes</taxon>
        <taxon>Micrococcales</taxon>
        <taxon>Brevibacteriaceae</taxon>
        <taxon>Saxibacter</taxon>
    </lineage>
</organism>
<dbReference type="CDD" id="cd00552">
    <property type="entry name" value="RaiA"/>
    <property type="match status" value="1"/>
</dbReference>